<accession>A0A1G2C7U1</accession>
<proteinExistence type="predicted"/>
<dbReference type="AlphaFoldDB" id="A0A1G2C7U1"/>
<sequence length="313" mass="32174">MIKNHYGREQIGMVLVAAIVGTAFLMIVGTVFAVNISTSVVVDNASPAVSTVKVNDDSDVNLTENSTTNVNVIGTITDDNGCTDVNAGTAVVLLYRQGITSSTCNGSQNALNCYKATAFTATSTCAAGSQNTTTTFAVQYFAQATDASSSFPTQNWMATIIFTDPQAASGNKDSQSGSTPDVITLIGINVTTSSINYGAVAANTNTQAVNQTASSTNAGNSSTTLQLRASATLTSAPNSITTSSQHYATSSFTYNSGETELSETLTTVTGFLLTAPTSTVKVSGQTLWGLAVPNGTPTGTYSGTNVFSALFQP</sequence>
<keyword evidence="1" id="KW-0812">Transmembrane</keyword>
<feature type="transmembrane region" description="Helical" evidence="1">
    <location>
        <begin position="12"/>
        <end position="34"/>
    </location>
</feature>
<name>A0A1G2C7U1_9BACT</name>
<dbReference type="Proteomes" id="UP000176648">
    <property type="component" value="Unassembled WGS sequence"/>
</dbReference>
<gene>
    <name evidence="2" type="ORF">A2122_02395</name>
</gene>
<comment type="caution">
    <text evidence="2">The sequence shown here is derived from an EMBL/GenBank/DDBJ whole genome shotgun (WGS) entry which is preliminary data.</text>
</comment>
<keyword evidence="1" id="KW-1133">Transmembrane helix</keyword>
<keyword evidence="1" id="KW-0472">Membrane</keyword>
<reference evidence="2 3" key="1">
    <citation type="journal article" date="2016" name="Nat. Commun.">
        <title>Thousands of microbial genomes shed light on interconnected biogeochemical processes in an aquifer system.</title>
        <authorList>
            <person name="Anantharaman K."/>
            <person name="Brown C.T."/>
            <person name="Hug L.A."/>
            <person name="Sharon I."/>
            <person name="Castelle C.J."/>
            <person name="Probst A.J."/>
            <person name="Thomas B.C."/>
            <person name="Singh A."/>
            <person name="Wilkins M.J."/>
            <person name="Karaoz U."/>
            <person name="Brodie E.L."/>
            <person name="Williams K.H."/>
            <person name="Hubbard S.S."/>
            <person name="Banfield J.F."/>
        </authorList>
    </citation>
    <scope>NUCLEOTIDE SEQUENCE [LARGE SCALE GENOMIC DNA]</scope>
</reference>
<evidence type="ECO:0000313" key="3">
    <source>
        <dbReference type="Proteomes" id="UP000176648"/>
    </source>
</evidence>
<evidence type="ECO:0000313" key="2">
    <source>
        <dbReference type="EMBL" id="OGY96730.1"/>
    </source>
</evidence>
<organism evidence="2 3">
    <name type="scientific">Candidatus Liptonbacteria bacterium GWB1_49_6</name>
    <dbReference type="NCBI Taxonomy" id="1798644"/>
    <lineage>
        <taxon>Bacteria</taxon>
        <taxon>Candidatus Liptoniibacteriota</taxon>
    </lineage>
</organism>
<dbReference type="EMBL" id="MHKU01000024">
    <property type="protein sequence ID" value="OGY96730.1"/>
    <property type="molecule type" value="Genomic_DNA"/>
</dbReference>
<dbReference type="STRING" id="1798644.A2122_02395"/>
<protein>
    <submittedName>
        <fullName evidence="2">Uncharacterized protein</fullName>
    </submittedName>
</protein>
<evidence type="ECO:0000256" key="1">
    <source>
        <dbReference type="SAM" id="Phobius"/>
    </source>
</evidence>